<feature type="domain" description="Acyl-CoA dehydrogenase/oxidase N-terminal" evidence="2">
    <location>
        <begin position="21"/>
        <end position="93"/>
    </location>
</feature>
<feature type="domain" description="Acyl-CoA dehydrogenase C-terminal" evidence="3">
    <location>
        <begin position="241"/>
        <end position="369"/>
    </location>
</feature>
<reference evidence="5" key="1">
    <citation type="submission" date="2018-04" db="EMBL/GenBank/DDBJ databases">
        <authorList>
            <person name="Liu S."/>
            <person name="Wang Z."/>
            <person name="Li J."/>
        </authorList>
    </citation>
    <scope>NUCLEOTIDE SEQUENCE [LARGE SCALE GENOMIC DNA]</scope>
    <source>
        <strain evidence="5">S1194</strain>
    </source>
</reference>
<dbReference type="Pfam" id="PF02771">
    <property type="entry name" value="Acyl-CoA_dh_N"/>
    <property type="match status" value="1"/>
</dbReference>
<name>A0A2U1T1N9_9MICO</name>
<keyword evidence="1" id="KW-0560">Oxidoreductase</keyword>
<dbReference type="Proteomes" id="UP000244978">
    <property type="component" value="Unassembled WGS sequence"/>
</dbReference>
<dbReference type="EMBL" id="QEEX01000001">
    <property type="protein sequence ID" value="PWB97760.1"/>
    <property type="molecule type" value="Genomic_DNA"/>
</dbReference>
<keyword evidence="5" id="KW-1185">Reference proteome</keyword>
<evidence type="ECO:0000259" key="3">
    <source>
        <dbReference type="Pfam" id="PF08028"/>
    </source>
</evidence>
<sequence>MIDAPSMTTSAATVLAAVNGLADELRDRIAEFEGAKRVPADIHDRLREAGFYRLLLPASHGGLEATSDEVLDVIEALARIDGSLAWATTIGIQSPAVFSWLSRSTFDQLHSENPDVTIGGAFGPQGRATVVDGGYLVDGRWGFASGCDNWDFLFANCIVVKDGEPVIGAGGRPSMRAMVLPKDAAEIIDTWKTLGMRGTGSQDFALAGVFVADEFTFDLGGAVPSVAGITRYPLIEFGYELATIAIGVAQGALDDVAASASARTRALARTSIADDPVAQHRIGRVATTLRAARALIREDAAALREVDDETDFMQLMTSAAASCAWVVDACIDVVETCFRTNGARGIFDDAPLQRRLRDILTLAQHATLNDSAWTRHGSGLLGSNEPPAQ</sequence>
<dbReference type="Gene3D" id="2.40.110.10">
    <property type="entry name" value="Butyryl-CoA Dehydrogenase, subunit A, domain 2"/>
    <property type="match status" value="1"/>
</dbReference>
<dbReference type="PANTHER" id="PTHR43884">
    <property type="entry name" value="ACYL-COA DEHYDROGENASE"/>
    <property type="match status" value="1"/>
</dbReference>
<dbReference type="PANTHER" id="PTHR43884:SF12">
    <property type="entry name" value="ISOVALERYL-COA DEHYDROGENASE, MITOCHONDRIAL-RELATED"/>
    <property type="match status" value="1"/>
</dbReference>
<protein>
    <submittedName>
        <fullName evidence="4">Hydroxylase</fullName>
    </submittedName>
</protein>
<dbReference type="GO" id="GO:0003995">
    <property type="term" value="F:acyl-CoA dehydrogenase activity"/>
    <property type="evidence" value="ECO:0007669"/>
    <property type="project" value="TreeGrafter"/>
</dbReference>
<dbReference type="InterPro" id="IPR036250">
    <property type="entry name" value="AcylCo_DH-like_C"/>
</dbReference>
<dbReference type="InterPro" id="IPR013107">
    <property type="entry name" value="Acyl-CoA_DH_C"/>
</dbReference>
<dbReference type="InterPro" id="IPR013786">
    <property type="entry name" value="AcylCoA_DH/ox_N"/>
</dbReference>
<accession>A0A2U1T1N9</accession>
<organism evidence="4 5">
    <name type="scientific">Homoserinimonas hongtaonis</name>
    <dbReference type="NCBI Taxonomy" id="2079791"/>
    <lineage>
        <taxon>Bacteria</taxon>
        <taxon>Bacillati</taxon>
        <taxon>Actinomycetota</taxon>
        <taxon>Actinomycetes</taxon>
        <taxon>Micrococcales</taxon>
        <taxon>Microbacteriaceae</taxon>
        <taxon>Homoserinimonas</taxon>
    </lineage>
</organism>
<dbReference type="Gene3D" id="1.10.540.10">
    <property type="entry name" value="Acyl-CoA dehydrogenase/oxidase, N-terminal domain"/>
    <property type="match status" value="1"/>
</dbReference>
<dbReference type="GO" id="GO:0050660">
    <property type="term" value="F:flavin adenine dinucleotide binding"/>
    <property type="evidence" value="ECO:0007669"/>
    <property type="project" value="InterPro"/>
</dbReference>
<evidence type="ECO:0000313" key="4">
    <source>
        <dbReference type="EMBL" id="PWB97760.1"/>
    </source>
</evidence>
<dbReference type="Gene3D" id="1.20.140.10">
    <property type="entry name" value="Butyryl-CoA Dehydrogenase, subunit A, domain 3"/>
    <property type="match status" value="1"/>
</dbReference>
<dbReference type="InterPro" id="IPR009100">
    <property type="entry name" value="AcylCoA_DH/oxidase_NM_dom_sf"/>
</dbReference>
<dbReference type="PIRSF" id="PIRSF016578">
    <property type="entry name" value="HsaA"/>
    <property type="match status" value="1"/>
</dbReference>
<dbReference type="Pfam" id="PF08028">
    <property type="entry name" value="Acyl-CoA_dh_2"/>
    <property type="match status" value="1"/>
</dbReference>
<evidence type="ECO:0000259" key="2">
    <source>
        <dbReference type="Pfam" id="PF02771"/>
    </source>
</evidence>
<dbReference type="InterPro" id="IPR046373">
    <property type="entry name" value="Acyl-CoA_Oxase/DH_mid-dom_sf"/>
</dbReference>
<evidence type="ECO:0000313" key="5">
    <source>
        <dbReference type="Proteomes" id="UP000244978"/>
    </source>
</evidence>
<dbReference type="InterPro" id="IPR037069">
    <property type="entry name" value="AcylCoA_DH/ox_N_sf"/>
</dbReference>
<dbReference type="SUPFAM" id="SSF56645">
    <property type="entry name" value="Acyl-CoA dehydrogenase NM domain-like"/>
    <property type="match status" value="1"/>
</dbReference>
<gene>
    <name evidence="4" type="ORF">DF220_07910</name>
</gene>
<evidence type="ECO:0000256" key="1">
    <source>
        <dbReference type="ARBA" id="ARBA00023002"/>
    </source>
</evidence>
<comment type="caution">
    <text evidence="4">The sequence shown here is derived from an EMBL/GenBank/DDBJ whole genome shotgun (WGS) entry which is preliminary data.</text>
</comment>
<dbReference type="AlphaFoldDB" id="A0A2U1T1N9"/>
<dbReference type="SUPFAM" id="SSF47203">
    <property type="entry name" value="Acyl-CoA dehydrogenase C-terminal domain-like"/>
    <property type="match status" value="1"/>
</dbReference>
<proteinExistence type="predicted"/>